<dbReference type="GeneID" id="83184338"/>
<sequence length="281" mass="31537">MNWGVHSKALTELLRSRGQQQFRTKTGRQLFQLSYHYIQIQSLLTGSGPAPEAREWFDAMKSSADGKEYIFMPSFDCGDQAARIFKNATSSFDQANSAAEQLAAIENTFQACKALERSMQKPLNDFLSSFIFGTPVDLPAKENESKSVLRIRNHHDTCMLRLYSILLELILQATSQPDISNESVGRLIELQQACVEESQFCICRILGALPQFLTTGHELNLPTWADTLRLLWPLRGILCSPAAQETQRWMAKAALRTIAYEGGIMQAVGSFFSNITIYESP</sequence>
<protein>
    <submittedName>
        <fullName evidence="1">Uncharacterized protein</fullName>
    </submittedName>
</protein>
<dbReference type="OrthoDB" id="4491390at2759"/>
<dbReference type="PANTHER" id="PTHR38791">
    <property type="entry name" value="ZN(II)2CYS6 TRANSCRIPTION FACTOR (EUROFUNG)-RELATED-RELATED"/>
    <property type="match status" value="1"/>
</dbReference>
<dbReference type="Proteomes" id="UP001150904">
    <property type="component" value="Unassembled WGS sequence"/>
</dbReference>
<dbReference type="InterPro" id="IPR021858">
    <property type="entry name" value="Fun_TF"/>
</dbReference>
<comment type="caution">
    <text evidence="1">The sequence shown here is derived from an EMBL/GenBank/DDBJ whole genome shotgun (WGS) entry which is preliminary data.</text>
</comment>
<organism evidence="1 2">
    <name type="scientific">Penicillium cinerascens</name>
    <dbReference type="NCBI Taxonomy" id="70096"/>
    <lineage>
        <taxon>Eukaryota</taxon>
        <taxon>Fungi</taxon>
        <taxon>Dikarya</taxon>
        <taxon>Ascomycota</taxon>
        <taxon>Pezizomycotina</taxon>
        <taxon>Eurotiomycetes</taxon>
        <taxon>Eurotiomycetidae</taxon>
        <taxon>Eurotiales</taxon>
        <taxon>Aspergillaceae</taxon>
        <taxon>Penicillium</taxon>
    </lineage>
</organism>
<evidence type="ECO:0000313" key="2">
    <source>
        <dbReference type="Proteomes" id="UP001150904"/>
    </source>
</evidence>
<accession>A0A9W9JB20</accession>
<reference evidence="1" key="2">
    <citation type="journal article" date="2023" name="IMA Fungus">
        <title>Comparative genomic study of the Penicillium genus elucidates a diverse pangenome and 15 lateral gene transfer events.</title>
        <authorList>
            <person name="Petersen C."/>
            <person name="Sorensen T."/>
            <person name="Nielsen M.R."/>
            <person name="Sondergaard T.E."/>
            <person name="Sorensen J.L."/>
            <person name="Fitzpatrick D.A."/>
            <person name="Frisvad J.C."/>
            <person name="Nielsen K.L."/>
        </authorList>
    </citation>
    <scope>NUCLEOTIDE SEQUENCE</scope>
    <source>
        <strain evidence="1">IBT 15544</strain>
    </source>
</reference>
<reference evidence="1" key="1">
    <citation type="submission" date="2022-12" db="EMBL/GenBank/DDBJ databases">
        <authorList>
            <person name="Petersen C."/>
        </authorList>
    </citation>
    <scope>NUCLEOTIDE SEQUENCE</scope>
    <source>
        <strain evidence="1">IBT 15544</strain>
    </source>
</reference>
<dbReference type="InterPro" id="IPR053175">
    <property type="entry name" value="DHMBA_Reg_Transcription_Factor"/>
</dbReference>
<gene>
    <name evidence="1" type="ORF">N7498_009981</name>
</gene>
<keyword evidence="2" id="KW-1185">Reference proteome</keyword>
<dbReference type="Pfam" id="PF11951">
    <property type="entry name" value="Fungal_trans_2"/>
    <property type="match status" value="1"/>
</dbReference>
<proteinExistence type="predicted"/>
<name>A0A9W9JB20_9EURO</name>
<dbReference type="RefSeq" id="XP_058303936.1">
    <property type="nucleotide sequence ID" value="XM_058457037.1"/>
</dbReference>
<dbReference type="EMBL" id="JAPQKR010000016">
    <property type="protein sequence ID" value="KAJ5190996.1"/>
    <property type="molecule type" value="Genomic_DNA"/>
</dbReference>
<evidence type="ECO:0000313" key="1">
    <source>
        <dbReference type="EMBL" id="KAJ5190996.1"/>
    </source>
</evidence>
<dbReference type="AlphaFoldDB" id="A0A9W9JB20"/>